<proteinExistence type="predicted"/>
<dbReference type="VEuPathDB" id="FungiDB:RhiirA1_386709"/>
<sequence length="277" mass="33611">MADKLSKMAVMKNMENNTQFMSEIDILCSITWEYNMLWRDFMIKQCPRGDINQIEYKAEWLALDINRTYRMNINEAEIDWLNSLQIIMKEFKSEISSYNIKNFLEIMPTMILNKRNPEIYKESRCVRCKFTHENWTHIWICKENDTTIDQITNFAFERLKEKLDNMDFRICETIYLAKMSRGKQLGKKQRYLSKYEKRGEQESKRRDKAKSLYDNYKKESKKLFLLKISWEWWRGENLLDGSSFKTEPKPDKSKAKTWEMQRSHKQVHIINQSLQRI</sequence>
<organism evidence="1 2">
    <name type="scientific">Rhizophagus irregularis</name>
    <dbReference type="NCBI Taxonomy" id="588596"/>
    <lineage>
        <taxon>Eukaryota</taxon>
        <taxon>Fungi</taxon>
        <taxon>Fungi incertae sedis</taxon>
        <taxon>Mucoromycota</taxon>
        <taxon>Glomeromycotina</taxon>
        <taxon>Glomeromycetes</taxon>
        <taxon>Glomerales</taxon>
        <taxon>Glomeraceae</taxon>
        <taxon>Rhizophagus</taxon>
    </lineage>
</organism>
<name>A0A2N1NV20_9GLOM</name>
<accession>A0A2N1NV20</accession>
<gene>
    <name evidence="1" type="ORF">RhiirC2_706388</name>
</gene>
<reference evidence="1 2" key="1">
    <citation type="submission" date="2016-04" db="EMBL/GenBank/DDBJ databases">
        <title>Genome analyses suggest a sexual origin of heterokaryosis in a supposedly ancient asexual fungus.</title>
        <authorList>
            <person name="Ropars J."/>
            <person name="Sedzielewska K."/>
            <person name="Noel J."/>
            <person name="Charron P."/>
            <person name="Farinelli L."/>
            <person name="Marton T."/>
            <person name="Kruger M."/>
            <person name="Pelin A."/>
            <person name="Brachmann A."/>
            <person name="Corradi N."/>
        </authorList>
    </citation>
    <scope>NUCLEOTIDE SEQUENCE [LARGE SCALE GENOMIC DNA]</scope>
    <source>
        <strain evidence="1 2">C2</strain>
    </source>
</reference>
<evidence type="ECO:0000313" key="2">
    <source>
        <dbReference type="Proteomes" id="UP000233469"/>
    </source>
</evidence>
<dbReference type="Proteomes" id="UP000233469">
    <property type="component" value="Unassembled WGS sequence"/>
</dbReference>
<dbReference type="EMBL" id="LLXL01000115">
    <property type="protein sequence ID" value="PKK77725.1"/>
    <property type="molecule type" value="Genomic_DNA"/>
</dbReference>
<dbReference type="VEuPathDB" id="FungiDB:FUN_006832"/>
<protein>
    <submittedName>
        <fullName evidence="1">Uncharacterized protein</fullName>
    </submittedName>
</protein>
<evidence type="ECO:0000313" key="1">
    <source>
        <dbReference type="EMBL" id="PKK77725.1"/>
    </source>
</evidence>
<comment type="caution">
    <text evidence="1">The sequence shown here is derived from an EMBL/GenBank/DDBJ whole genome shotgun (WGS) entry which is preliminary data.</text>
</comment>
<reference evidence="1 2" key="2">
    <citation type="submission" date="2017-10" db="EMBL/GenBank/DDBJ databases">
        <title>Extensive intraspecific genome diversity in a model arbuscular mycorrhizal fungus.</title>
        <authorList>
            <person name="Chen E.C.H."/>
            <person name="Morin E."/>
            <person name="Baudet D."/>
            <person name="Noel J."/>
            <person name="Ndikumana S."/>
            <person name="Charron P."/>
            <person name="St-Onge C."/>
            <person name="Giorgi J."/>
            <person name="Grigoriev I.V."/>
            <person name="Roux C."/>
            <person name="Martin F.M."/>
            <person name="Corradi N."/>
        </authorList>
    </citation>
    <scope>NUCLEOTIDE SEQUENCE [LARGE SCALE GENOMIC DNA]</scope>
    <source>
        <strain evidence="1 2">C2</strain>
    </source>
</reference>
<dbReference type="AlphaFoldDB" id="A0A2N1NV20"/>
<dbReference type="VEuPathDB" id="FungiDB:RhiirFUN_010738"/>